<feature type="region of interest" description="Disordered" evidence="1">
    <location>
        <begin position="1"/>
        <end position="64"/>
    </location>
</feature>
<dbReference type="Proteomes" id="UP001597545">
    <property type="component" value="Unassembled WGS sequence"/>
</dbReference>
<evidence type="ECO:0000256" key="1">
    <source>
        <dbReference type="SAM" id="MobiDB-lite"/>
    </source>
</evidence>
<feature type="region of interest" description="Disordered" evidence="1">
    <location>
        <begin position="96"/>
        <end position="124"/>
    </location>
</feature>
<feature type="compositionally biased region" description="Basic and acidic residues" evidence="1">
    <location>
        <begin position="96"/>
        <end position="110"/>
    </location>
</feature>
<organism evidence="2 3">
    <name type="scientific">Sphingobacterium suaedae</name>
    <dbReference type="NCBI Taxonomy" id="1686402"/>
    <lineage>
        <taxon>Bacteria</taxon>
        <taxon>Pseudomonadati</taxon>
        <taxon>Bacteroidota</taxon>
        <taxon>Sphingobacteriia</taxon>
        <taxon>Sphingobacteriales</taxon>
        <taxon>Sphingobacteriaceae</taxon>
        <taxon>Sphingobacterium</taxon>
    </lineage>
</organism>
<evidence type="ECO:0000313" key="3">
    <source>
        <dbReference type="Proteomes" id="UP001597545"/>
    </source>
</evidence>
<protein>
    <submittedName>
        <fullName evidence="2">Uncharacterized protein</fullName>
    </submittedName>
</protein>
<name>A0ABW5KIZ5_9SPHI</name>
<proteinExistence type="predicted"/>
<comment type="caution">
    <text evidence="2">The sequence shown here is derived from an EMBL/GenBank/DDBJ whole genome shotgun (WGS) entry which is preliminary data.</text>
</comment>
<accession>A0ABW5KIZ5</accession>
<keyword evidence="3" id="KW-1185">Reference proteome</keyword>
<reference evidence="3" key="1">
    <citation type="journal article" date="2019" name="Int. J. Syst. Evol. Microbiol.">
        <title>The Global Catalogue of Microorganisms (GCM) 10K type strain sequencing project: providing services to taxonomists for standard genome sequencing and annotation.</title>
        <authorList>
            <consortium name="The Broad Institute Genomics Platform"/>
            <consortium name="The Broad Institute Genome Sequencing Center for Infectious Disease"/>
            <person name="Wu L."/>
            <person name="Ma J."/>
        </authorList>
    </citation>
    <scope>NUCLEOTIDE SEQUENCE [LARGE SCALE GENOMIC DNA]</scope>
    <source>
        <strain evidence="3">KCTC 42662</strain>
    </source>
</reference>
<feature type="compositionally biased region" description="Acidic residues" evidence="1">
    <location>
        <begin position="1"/>
        <end position="11"/>
    </location>
</feature>
<dbReference type="EMBL" id="JBHULR010000003">
    <property type="protein sequence ID" value="MFD2547850.1"/>
    <property type="molecule type" value="Genomic_DNA"/>
</dbReference>
<gene>
    <name evidence="2" type="ORF">ACFSR5_09355</name>
</gene>
<sequence>MLPEKIDEDDLNNDHTPGDLSFDEENRSFEFDVDDDDPDYEHPADYPTVSEGATDDDSTYDEANPFVGDEYAEQDELKAEDLENAHMHITDEKNLKVSGYDERLSESMEDYRDDLDAEGYPKKK</sequence>
<evidence type="ECO:0000313" key="2">
    <source>
        <dbReference type="EMBL" id="MFD2547850.1"/>
    </source>
</evidence>
<dbReference type="RefSeq" id="WP_380903001.1">
    <property type="nucleotide sequence ID" value="NZ_JBHUEG010000007.1"/>
</dbReference>